<organism evidence="2 3">
    <name type="scientific">Fistulifera solaris</name>
    <name type="common">Oleaginous diatom</name>
    <dbReference type="NCBI Taxonomy" id="1519565"/>
    <lineage>
        <taxon>Eukaryota</taxon>
        <taxon>Sar</taxon>
        <taxon>Stramenopiles</taxon>
        <taxon>Ochrophyta</taxon>
        <taxon>Bacillariophyta</taxon>
        <taxon>Bacillariophyceae</taxon>
        <taxon>Bacillariophycidae</taxon>
        <taxon>Naviculales</taxon>
        <taxon>Naviculaceae</taxon>
        <taxon>Fistulifera</taxon>
    </lineage>
</organism>
<dbReference type="EC" id="1.1.1.294" evidence="2"/>
<dbReference type="EMBL" id="BDSP01000193">
    <property type="protein sequence ID" value="GAX23003.1"/>
    <property type="molecule type" value="Genomic_DNA"/>
</dbReference>
<dbReference type="PANTHER" id="PTHR24314:SF21">
    <property type="entry name" value="CHLOROPHYLL(IDE) B REDUCTASE NYC1, CHLOROPLASTIC-RELATED"/>
    <property type="match status" value="1"/>
</dbReference>
<feature type="chain" id="PRO_5012803307" evidence="1">
    <location>
        <begin position="17"/>
        <end position="329"/>
    </location>
</feature>
<dbReference type="InterPro" id="IPR052625">
    <property type="entry name" value="Chl_b_Red"/>
</dbReference>
<dbReference type="Gene3D" id="3.40.50.720">
    <property type="entry name" value="NAD(P)-binding Rossmann-like Domain"/>
    <property type="match status" value="1"/>
</dbReference>
<protein>
    <submittedName>
        <fullName evidence="2">Chlorophyll(Ide) b reductase</fullName>
        <ecNumber evidence="2">1.1.1.294</ecNumber>
    </submittedName>
</protein>
<accession>A0A1Z5K9Q9</accession>
<reference evidence="2 3" key="1">
    <citation type="journal article" date="2015" name="Plant Cell">
        <title>Oil accumulation by the oleaginous diatom Fistulifera solaris as revealed by the genome and transcriptome.</title>
        <authorList>
            <person name="Tanaka T."/>
            <person name="Maeda Y."/>
            <person name="Veluchamy A."/>
            <person name="Tanaka M."/>
            <person name="Abida H."/>
            <person name="Marechal E."/>
            <person name="Bowler C."/>
            <person name="Muto M."/>
            <person name="Sunaga Y."/>
            <person name="Tanaka M."/>
            <person name="Yoshino T."/>
            <person name="Taniguchi T."/>
            <person name="Fukuda Y."/>
            <person name="Nemoto M."/>
            <person name="Matsumoto M."/>
            <person name="Wong P.S."/>
            <person name="Aburatani S."/>
            <person name="Fujibuchi W."/>
        </authorList>
    </citation>
    <scope>NUCLEOTIDE SEQUENCE [LARGE SCALE GENOMIC DNA]</scope>
    <source>
        <strain evidence="2 3">JPCC DA0580</strain>
    </source>
</reference>
<keyword evidence="3" id="KW-1185">Reference proteome</keyword>
<evidence type="ECO:0000256" key="1">
    <source>
        <dbReference type="SAM" id="SignalP"/>
    </source>
</evidence>
<dbReference type="SUPFAM" id="SSF51735">
    <property type="entry name" value="NAD(P)-binding Rossmann-fold domains"/>
    <property type="match status" value="1"/>
</dbReference>
<evidence type="ECO:0000313" key="2">
    <source>
        <dbReference type="EMBL" id="GAX23003.1"/>
    </source>
</evidence>
<dbReference type="InterPro" id="IPR002347">
    <property type="entry name" value="SDR_fam"/>
</dbReference>
<dbReference type="InterPro" id="IPR036291">
    <property type="entry name" value="NAD(P)-bd_dom_sf"/>
</dbReference>
<gene>
    <name evidence="2" type="ORF">FisN_15Hh099</name>
</gene>
<dbReference type="OrthoDB" id="3592703at2759"/>
<keyword evidence="1" id="KW-0732">Signal</keyword>
<dbReference type="GO" id="GO:0010304">
    <property type="term" value="P:PSII associated light-harvesting complex II catabolic process"/>
    <property type="evidence" value="ECO:0007669"/>
    <property type="project" value="TreeGrafter"/>
</dbReference>
<dbReference type="Pfam" id="PF00106">
    <property type="entry name" value="adh_short"/>
    <property type="match status" value="1"/>
</dbReference>
<dbReference type="GO" id="GO:0015996">
    <property type="term" value="P:chlorophyll catabolic process"/>
    <property type="evidence" value="ECO:0007669"/>
    <property type="project" value="TreeGrafter"/>
</dbReference>
<dbReference type="InParanoid" id="A0A1Z5K9Q9"/>
<sequence length="329" mass="35409">MKLFVFLSVLIASSHAFAPNGGAASMRHTSSLHMAMPDGGVVITGAAGGVGFAYAGEFMDRGYDVVICDVRDCKMAADALARRHPNGKVFHTKCDVSDSKEVEKLGEFAKSKLGTIGYWINNAGVNGGRRELRDVPVSQVELVVKVNLLGILLCTKVAMSIMEQQAGVTGHIFNTVGSGVKGGGTPGYACYGATKRGLPQLTASLVKELEEGIQGYPKKETPGKIMVHNLSPGMVFTKLLLDDSTPELRKFPFGVLAAQPEEVAADLVPKILAAKENGSSVDFLTTDRILTKFFERFVLQKKSQYIDDDGNVIRMPGEQYDETGVRALY</sequence>
<dbReference type="AlphaFoldDB" id="A0A1Z5K9Q9"/>
<comment type="caution">
    <text evidence="2">The sequence shown here is derived from an EMBL/GenBank/DDBJ whole genome shotgun (WGS) entry which is preliminary data.</text>
</comment>
<dbReference type="CDD" id="cd05233">
    <property type="entry name" value="SDR_c"/>
    <property type="match status" value="1"/>
</dbReference>
<evidence type="ECO:0000313" key="3">
    <source>
        <dbReference type="Proteomes" id="UP000198406"/>
    </source>
</evidence>
<feature type="signal peptide" evidence="1">
    <location>
        <begin position="1"/>
        <end position="16"/>
    </location>
</feature>
<dbReference type="PRINTS" id="PR00081">
    <property type="entry name" value="GDHRDH"/>
</dbReference>
<proteinExistence type="predicted"/>
<dbReference type="Proteomes" id="UP000198406">
    <property type="component" value="Unassembled WGS sequence"/>
</dbReference>
<dbReference type="PANTHER" id="PTHR24314">
    <property type="entry name" value="NON-SPECIFIC LIPID TRANSFER PROTEIN-RELATED"/>
    <property type="match status" value="1"/>
</dbReference>
<dbReference type="GO" id="GO:0034256">
    <property type="term" value="F:chlorophyll(ide) b reductase activity"/>
    <property type="evidence" value="ECO:0007669"/>
    <property type="project" value="UniProtKB-EC"/>
</dbReference>
<name>A0A1Z5K9Q9_FISSO</name>
<keyword evidence="2" id="KW-0560">Oxidoreductase</keyword>